<dbReference type="Proteomes" id="UP000002139">
    <property type="component" value="Chromosome"/>
</dbReference>
<dbReference type="HOGENOM" id="CLU_1133017_0_0_7"/>
<dbReference type="InterPro" id="IPR013324">
    <property type="entry name" value="RNA_pol_sigma_r3/r4-like"/>
</dbReference>
<evidence type="ECO:0000256" key="4">
    <source>
        <dbReference type="ARBA" id="ARBA00023125"/>
    </source>
</evidence>
<dbReference type="GO" id="GO:0003677">
    <property type="term" value="F:DNA binding"/>
    <property type="evidence" value="ECO:0007669"/>
    <property type="project" value="UniProtKB-KW"/>
</dbReference>
<dbReference type="EMBL" id="AM746676">
    <property type="protein sequence ID" value="CAN94849.1"/>
    <property type="molecule type" value="Genomic_DNA"/>
</dbReference>
<dbReference type="GO" id="GO:0006352">
    <property type="term" value="P:DNA-templated transcription initiation"/>
    <property type="evidence" value="ECO:0007669"/>
    <property type="project" value="InterPro"/>
</dbReference>
<keyword evidence="5" id="KW-0804">Transcription</keyword>
<protein>
    <recommendedName>
        <fullName evidence="8">RNA polymerase subunit sigma</fullName>
    </recommendedName>
</protein>
<sequence length="227" mass="25608">MPEHSTASVSISTRPALTFALVQRAAGQDPRAEEDLCLALEPAIQPVAARLLRGCRAHGHDARWEVEDLLNEVLMFLAEDRWHRLRQWDPARGAGLQGFVAVLARNRIIGILRSRRQNPSLEQPVDDQEIERQREIEGSVEDVFGDAERRALLLDAVEHGLGVKDAQLFRWFYDLELSAEQVCELTGRSRAQVYNDKHRLLERLKAVVGTALRELHGSPRSTLDGEP</sequence>
<evidence type="ECO:0000256" key="1">
    <source>
        <dbReference type="ARBA" id="ARBA00010641"/>
    </source>
</evidence>
<dbReference type="STRING" id="448385.sce4686"/>
<keyword evidence="4" id="KW-0238">DNA-binding</keyword>
<proteinExistence type="inferred from homology"/>
<dbReference type="RefSeq" id="WP_012237318.1">
    <property type="nucleotide sequence ID" value="NC_010162.1"/>
</dbReference>
<organism evidence="6 7">
    <name type="scientific">Sorangium cellulosum (strain So ce56)</name>
    <name type="common">Polyangium cellulosum (strain So ce56)</name>
    <dbReference type="NCBI Taxonomy" id="448385"/>
    <lineage>
        <taxon>Bacteria</taxon>
        <taxon>Pseudomonadati</taxon>
        <taxon>Myxococcota</taxon>
        <taxon>Polyangia</taxon>
        <taxon>Polyangiales</taxon>
        <taxon>Polyangiaceae</taxon>
        <taxon>Sorangium</taxon>
    </lineage>
</organism>
<dbReference type="InterPro" id="IPR014284">
    <property type="entry name" value="RNA_pol_sigma-70_dom"/>
</dbReference>
<dbReference type="GO" id="GO:0016987">
    <property type="term" value="F:sigma factor activity"/>
    <property type="evidence" value="ECO:0007669"/>
    <property type="project" value="UniProtKB-KW"/>
</dbReference>
<evidence type="ECO:0008006" key="8">
    <source>
        <dbReference type="Google" id="ProtNLM"/>
    </source>
</evidence>
<gene>
    <name evidence="6" type="ordered locus">sce4686</name>
</gene>
<dbReference type="Gene3D" id="1.10.10.10">
    <property type="entry name" value="Winged helix-like DNA-binding domain superfamily/Winged helix DNA-binding domain"/>
    <property type="match status" value="1"/>
</dbReference>
<evidence type="ECO:0000256" key="2">
    <source>
        <dbReference type="ARBA" id="ARBA00023015"/>
    </source>
</evidence>
<dbReference type="KEGG" id="scl:sce4686"/>
<evidence type="ECO:0000313" key="7">
    <source>
        <dbReference type="Proteomes" id="UP000002139"/>
    </source>
</evidence>
<evidence type="ECO:0000256" key="3">
    <source>
        <dbReference type="ARBA" id="ARBA00023082"/>
    </source>
</evidence>
<keyword evidence="7" id="KW-1185">Reference proteome</keyword>
<name>A9FE47_SORC5</name>
<evidence type="ECO:0000313" key="6">
    <source>
        <dbReference type="EMBL" id="CAN94849.1"/>
    </source>
</evidence>
<evidence type="ECO:0000256" key="5">
    <source>
        <dbReference type="ARBA" id="ARBA00023163"/>
    </source>
</evidence>
<keyword evidence="3" id="KW-0731">Sigma factor</keyword>
<dbReference type="PANTHER" id="PTHR43133:SF8">
    <property type="entry name" value="RNA POLYMERASE SIGMA FACTOR HI_1459-RELATED"/>
    <property type="match status" value="1"/>
</dbReference>
<dbReference type="BioCyc" id="SCEL448385:SCE_RS24065-MONOMER"/>
<dbReference type="Gene3D" id="1.10.1740.10">
    <property type="match status" value="1"/>
</dbReference>
<dbReference type="InterPro" id="IPR039425">
    <property type="entry name" value="RNA_pol_sigma-70-like"/>
</dbReference>
<dbReference type="SUPFAM" id="SSF88946">
    <property type="entry name" value="Sigma2 domain of RNA polymerase sigma factors"/>
    <property type="match status" value="1"/>
</dbReference>
<comment type="similarity">
    <text evidence="1">Belongs to the sigma-70 factor family. ECF subfamily.</text>
</comment>
<dbReference type="NCBIfam" id="TIGR02937">
    <property type="entry name" value="sigma70-ECF"/>
    <property type="match status" value="1"/>
</dbReference>
<dbReference type="InterPro" id="IPR036388">
    <property type="entry name" value="WH-like_DNA-bd_sf"/>
</dbReference>
<dbReference type="PANTHER" id="PTHR43133">
    <property type="entry name" value="RNA POLYMERASE ECF-TYPE SIGMA FACTO"/>
    <property type="match status" value="1"/>
</dbReference>
<dbReference type="SUPFAM" id="SSF88659">
    <property type="entry name" value="Sigma3 and sigma4 domains of RNA polymerase sigma factors"/>
    <property type="match status" value="1"/>
</dbReference>
<keyword evidence="2" id="KW-0805">Transcription regulation</keyword>
<dbReference type="OrthoDB" id="5513017at2"/>
<dbReference type="InterPro" id="IPR013325">
    <property type="entry name" value="RNA_pol_sigma_r2"/>
</dbReference>
<accession>A9FE47</accession>
<dbReference type="eggNOG" id="COG1595">
    <property type="taxonomic scope" value="Bacteria"/>
</dbReference>
<reference evidence="6 7" key="1">
    <citation type="journal article" date="2007" name="Nat. Biotechnol.">
        <title>Complete genome sequence of the myxobacterium Sorangium cellulosum.</title>
        <authorList>
            <person name="Schneiker S."/>
            <person name="Perlova O."/>
            <person name="Kaiser O."/>
            <person name="Gerth K."/>
            <person name="Alici A."/>
            <person name="Altmeyer M.O."/>
            <person name="Bartels D."/>
            <person name="Bekel T."/>
            <person name="Beyer S."/>
            <person name="Bode E."/>
            <person name="Bode H.B."/>
            <person name="Bolten C.J."/>
            <person name="Choudhuri J.V."/>
            <person name="Doss S."/>
            <person name="Elnakady Y.A."/>
            <person name="Frank B."/>
            <person name="Gaigalat L."/>
            <person name="Goesmann A."/>
            <person name="Groeger C."/>
            <person name="Gross F."/>
            <person name="Jelsbak L."/>
            <person name="Jelsbak L."/>
            <person name="Kalinowski J."/>
            <person name="Kegler C."/>
            <person name="Knauber T."/>
            <person name="Konietzny S."/>
            <person name="Kopp M."/>
            <person name="Krause L."/>
            <person name="Krug D."/>
            <person name="Linke B."/>
            <person name="Mahmud T."/>
            <person name="Martinez-Arias R."/>
            <person name="McHardy A.C."/>
            <person name="Merai M."/>
            <person name="Meyer F."/>
            <person name="Mormann S."/>
            <person name="Munoz-Dorado J."/>
            <person name="Perez J."/>
            <person name="Pradella S."/>
            <person name="Rachid S."/>
            <person name="Raddatz G."/>
            <person name="Rosenau F."/>
            <person name="Rueckert C."/>
            <person name="Sasse F."/>
            <person name="Scharfe M."/>
            <person name="Schuster S.C."/>
            <person name="Suen G."/>
            <person name="Treuner-Lange A."/>
            <person name="Velicer G.J."/>
            <person name="Vorholter F.-J."/>
            <person name="Weissman K.J."/>
            <person name="Welch R.D."/>
            <person name="Wenzel S.C."/>
            <person name="Whitworth D.E."/>
            <person name="Wilhelm S."/>
            <person name="Wittmann C."/>
            <person name="Bloecker H."/>
            <person name="Puehler A."/>
            <person name="Mueller R."/>
        </authorList>
    </citation>
    <scope>NUCLEOTIDE SEQUENCE [LARGE SCALE GENOMIC DNA]</scope>
    <source>
        <strain evidence="7">So ce56</strain>
    </source>
</reference>
<dbReference type="AlphaFoldDB" id="A9FE47"/>